<evidence type="ECO:0000256" key="1">
    <source>
        <dbReference type="SAM" id="MobiDB-lite"/>
    </source>
</evidence>
<feature type="region of interest" description="Disordered" evidence="1">
    <location>
        <begin position="23"/>
        <end position="58"/>
    </location>
</feature>
<feature type="signal peptide" evidence="2">
    <location>
        <begin position="1"/>
        <end position="22"/>
    </location>
</feature>
<dbReference type="EMBL" id="NPEX01000372">
    <property type="protein sequence ID" value="RAI38290.1"/>
    <property type="molecule type" value="Genomic_DNA"/>
</dbReference>
<reference evidence="3 4" key="1">
    <citation type="submission" date="2017-07" db="EMBL/GenBank/DDBJ databases">
        <title>Draft Genome Sequences of Select Purple Nonsulfur Bacteria.</title>
        <authorList>
            <person name="Lasarre B."/>
            <person name="Mckinlay J.B."/>
        </authorList>
    </citation>
    <scope>NUCLEOTIDE SEQUENCE [LARGE SCALE GENOMIC DNA]</scope>
    <source>
        <strain evidence="3 4">DSM 5909</strain>
    </source>
</reference>
<dbReference type="PROSITE" id="PS51257">
    <property type="entry name" value="PROKAR_LIPOPROTEIN"/>
    <property type="match status" value="1"/>
</dbReference>
<dbReference type="AlphaFoldDB" id="A0A327KHU9"/>
<sequence>MRGFLTTAILGLSLALAGCEMATGPQGPKGDAGPPGPAGAAGPKGDTGPAGPAGPAGTKIRQVQCDRASCACDPNEFVVTVFCPLGSLAPVRANEREGVCRRDGASLTPEALICAAK</sequence>
<comment type="caution">
    <text evidence="3">The sequence shown here is derived from an EMBL/GenBank/DDBJ whole genome shotgun (WGS) entry which is preliminary data.</text>
</comment>
<keyword evidence="4" id="KW-1185">Reference proteome</keyword>
<feature type="chain" id="PRO_5016459460" description="Collagen-like protein" evidence="2">
    <location>
        <begin position="23"/>
        <end position="117"/>
    </location>
</feature>
<dbReference type="InterPro" id="IPR008160">
    <property type="entry name" value="Collagen"/>
</dbReference>
<evidence type="ECO:0000313" key="3">
    <source>
        <dbReference type="EMBL" id="RAI38290.1"/>
    </source>
</evidence>
<dbReference type="Proteomes" id="UP000249130">
    <property type="component" value="Unassembled WGS sequence"/>
</dbReference>
<gene>
    <name evidence="3" type="ORF">CH341_28150</name>
</gene>
<evidence type="ECO:0000313" key="4">
    <source>
        <dbReference type="Proteomes" id="UP000249130"/>
    </source>
</evidence>
<accession>A0A327KHU9</accession>
<organism evidence="3 4">
    <name type="scientific">Rhodoplanes roseus</name>
    <dbReference type="NCBI Taxonomy" id="29409"/>
    <lineage>
        <taxon>Bacteria</taxon>
        <taxon>Pseudomonadati</taxon>
        <taxon>Pseudomonadota</taxon>
        <taxon>Alphaproteobacteria</taxon>
        <taxon>Hyphomicrobiales</taxon>
        <taxon>Nitrobacteraceae</taxon>
        <taxon>Rhodoplanes</taxon>
    </lineage>
</organism>
<proteinExistence type="predicted"/>
<evidence type="ECO:0008006" key="5">
    <source>
        <dbReference type="Google" id="ProtNLM"/>
    </source>
</evidence>
<dbReference type="Pfam" id="PF01391">
    <property type="entry name" value="Collagen"/>
    <property type="match status" value="1"/>
</dbReference>
<name>A0A327KHU9_9BRAD</name>
<keyword evidence="2" id="KW-0732">Signal</keyword>
<dbReference type="RefSeq" id="WP_281023682.1">
    <property type="nucleotide sequence ID" value="NZ_NPEX01000372.1"/>
</dbReference>
<feature type="compositionally biased region" description="Low complexity" evidence="1">
    <location>
        <begin position="24"/>
        <end position="58"/>
    </location>
</feature>
<protein>
    <recommendedName>
        <fullName evidence="5">Collagen-like protein</fullName>
    </recommendedName>
</protein>
<evidence type="ECO:0000256" key="2">
    <source>
        <dbReference type="SAM" id="SignalP"/>
    </source>
</evidence>